<proteinExistence type="predicted"/>
<feature type="region of interest" description="Disordered" evidence="1">
    <location>
        <begin position="1"/>
        <end position="23"/>
    </location>
</feature>
<evidence type="ECO:0000313" key="3">
    <source>
        <dbReference type="Proteomes" id="UP000827284"/>
    </source>
</evidence>
<comment type="caution">
    <text evidence="2">The sequence shown here is derived from an EMBL/GenBank/DDBJ whole genome shotgun (WGS) entry which is preliminary data.</text>
</comment>
<dbReference type="EMBL" id="BQFW01000009">
    <property type="protein sequence ID" value="GJJ74407.1"/>
    <property type="molecule type" value="Genomic_DNA"/>
</dbReference>
<dbReference type="OrthoDB" id="5600552at2759"/>
<name>A0A9P3LXS4_9FUNG</name>
<feature type="compositionally biased region" description="Polar residues" evidence="1">
    <location>
        <begin position="1"/>
        <end position="16"/>
    </location>
</feature>
<keyword evidence="3" id="KW-1185">Reference proteome</keyword>
<evidence type="ECO:0000256" key="1">
    <source>
        <dbReference type="SAM" id="MobiDB-lite"/>
    </source>
</evidence>
<dbReference type="Proteomes" id="UP000827284">
    <property type="component" value="Unassembled WGS sequence"/>
</dbReference>
<protein>
    <submittedName>
        <fullName evidence="2">Uncharacterized protein</fullName>
    </submittedName>
</protein>
<reference evidence="2" key="2">
    <citation type="journal article" date="2022" name="Microbiol. Resour. Announc.">
        <title>Whole-Genome Sequence of Entomortierella parvispora E1425, a Mucoromycotan Fungus Associated with Burkholderiaceae-Related Endosymbiotic Bacteria.</title>
        <authorList>
            <person name="Herlambang A."/>
            <person name="Guo Y."/>
            <person name="Takashima Y."/>
            <person name="Narisawa K."/>
            <person name="Ohta H."/>
            <person name="Nishizawa T."/>
        </authorList>
    </citation>
    <scope>NUCLEOTIDE SEQUENCE</scope>
    <source>
        <strain evidence="2">E1425</strain>
    </source>
</reference>
<dbReference type="AlphaFoldDB" id="A0A9P3LXS4"/>
<evidence type="ECO:0000313" key="2">
    <source>
        <dbReference type="EMBL" id="GJJ74407.1"/>
    </source>
</evidence>
<organism evidence="2 3">
    <name type="scientific">Entomortierella parvispora</name>
    <dbReference type="NCBI Taxonomy" id="205924"/>
    <lineage>
        <taxon>Eukaryota</taxon>
        <taxon>Fungi</taxon>
        <taxon>Fungi incertae sedis</taxon>
        <taxon>Mucoromycota</taxon>
        <taxon>Mortierellomycotina</taxon>
        <taxon>Mortierellomycetes</taxon>
        <taxon>Mortierellales</taxon>
        <taxon>Mortierellaceae</taxon>
        <taxon>Entomortierella</taxon>
    </lineage>
</organism>
<accession>A0A9P3LXS4</accession>
<reference evidence="2" key="1">
    <citation type="submission" date="2021-11" db="EMBL/GenBank/DDBJ databases">
        <authorList>
            <person name="Herlambang A."/>
            <person name="Guo Y."/>
            <person name="Takashima Y."/>
            <person name="Nishizawa T."/>
        </authorList>
    </citation>
    <scope>NUCLEOTIDE SEQUENCE</scope>
    <source>
        <strain evidence="2">E1425</strain>
    </source>
</reference>
<sequence>MDGQEVTNNSGSNDNTIRLPETAEDERTLTAVLKPQKPDADLCLNFLDSYEEYFEIIGLAGLTLATDWDTFRDKFEKRFTPPDAVV</sequence>
<gene>
    <name evidence="2" type="ORF">EMPS_06765</name>
</gene>